<evidence type="ECO:0000313" key="15">
    <source>
        <dbReference type="EMBL" id="APH39005.1"/>
    </source>
</evidence>
<evidence type="ECO:0000256" key="2">
    <source>
        <dbReference type="ARBA" id="ARBA00004496"/>
    </source>
</evidence>
<comment type="pathway">
    <text evidence="3 12 14">Amino-acid biosynthesis; L-histidine biosynthesis; L-histidine from 5-phospho-alpha-D-ribose 1-diphosphate: step 4/9.</text>
</comment>
<keyword evidence="9 12" id="KW-0368">Histidine biosynthesis</keyword>
<evidence type="ECO:0000256" key="8">
    <source>
        <dbReference type="ARBA" id="ARBA00022605"/>
    </source>
</evidence>
<evidence type="ECO:0000256" key="12">
    <source>
        <dbReference type="HAMAP-Rule" id="MF_01014"/>
    </source>
</evidence>
<evidence type="ECO:0000256" key="13">
    <source>
        <dbReference type="RuleBase" id="RU003657"/>
    </source>
</evidence>
<evidence type="ECO:0000256" key="14">
    <source>
        <dbReference type="RuleBase" id="RU003658"/>
    </source>
</evidence>
<dbReference type="GO" id="GO:0000105">
    <property type="term" value="P:L-histidine biosynthetic process"/>
    <property type="evidence" value="ECO:0007669"/>
    <property type="project" value="UniProtKB-UniRule"/>
</dbReference>
<evidence type="ECO:0000256" key="4">
    <source>
        <dbReference type="ARBA" id="ARBA00009667"/>
    </source>
</evidence>
<keyword evidence="7 12" id="KW-0963">Cytoplasm</keyword>
<evidence type="ECO:0000313" key="16">
    <source>
        <dbReference type="EMBL" id="RNI09940.1"/>
    </source>
</evidence>
<dbReference type="UniPathway" id="UPA00031">
    <property type="reaction ID" value="UER00009"/>
</dbReference>
<dbReference type="AlphaFoldDB" id="A0A1L3Q2C9"/>
<reference evidence="16 20" key="3">
    <citation type="submission" date="2018-10" db="EMBL/GenBank/DDBJ databases">
        <title>Cultivation of a novel Methanohalophilus strain from Kebrit Deep of the Red Sea and a genomic comparison of members of the genus Methanohalophilus.</title>
        <authorList>
            <person name="Guan Y."/>
            <person name="Ngugi D.K."/>
            <person name="Stingl U."/>
        </authorList>
    </citation>
    <scope>NUCLEOTIDE SEQUENCE [LARGE SCALE GENOMIC DNA]</scope>
    <source>
        <strain evidence="16 20">DSM 3094</strain>
    </source>
</reference>
<comment type="catalytic activity">
    <reaction evidence="1 12 14">
        <text>1-(5-phospho-beta-D-ribosyl)-5-[(5-phospho-beta-D-ribosylamino)methylideneamino]imidazole-4-carboxamide = 5-[(5-phospho-1-deoxy-D-ribulos-1-ylimino)methylamino]-1-(5-phospho-beta-D-ribosyl)imidazole-4-carboxamide</text>
        <dbReference type="Rhea" id="RHEA:15469"/>
        <dbReference type="ChEBI" id="CHEBI:58435"/>
        <dbReference type="ChEBI" id="CHEBI:58525"/>
        <dbReference type="EC" id="5.3.1.16"/>
    </reaction>
</comment>
<dbReference type="InterPro" id="IPR011060">
    <property type="entry name" value="RibuloseP-bd_barrel"/>
</dbReference>
<evidence type="ECO:0000313" key="17">
    <source>
        <dbReference type="EMBL" id="SDW89726.1"/>
    </source>
</evidence>
<keyword evidence="18" id="KW-1185">Reference proteome</keyword>
<dbReference type="Gene3D" id="3.20.20.70">
    <property type="entry name" value="Aldolase class I"/>
    <property type="match status" value="1"/>
</dbReference>
<dbReference type="Proteomes" id="UP000186879">
    <property type="component" value="Chromosome"/>
</dbReference>
<dbReference type="EMBL" id="CP017921">
    <property type="protein sequence ID" value="APH39005.1"/>
    <property type="molecule type" value="Genomic_DNA"/>
</dbReference>
<dbReference type="CDD" id="cd04732">
    <property type="entry name" value="HisA"/>
    <property type="match status" value="1"/>
</dbReference>
<keyword evidence="10 12" id="KW-0413">Isomerase</keyword>
<dbReference type="FunFam" id="3.20.20.70:FF:000009">
    <property type="entry name" value="1-(5-phosphoribosyl)-5-[(5-phosphoribosylamino)methylideneamino] imidazole-4-carboxamide isomerase"/>
    <property type="match status" value="1"/>
</dbReference>
<dbReference type="EMBL" id="FNMU01000006">
    <property type="protein sequence ID" value="SDW89726.1"/>
    <property type="molecule type" value="Genomic_DNA"/>
</dbReference>
<evidence type="ECO:0000256" key="1">
    <source>
        <dbReference type="ARBA" id="ARBA00000901"/>
    </source>
</evidence>
<dbReference type="EC" id="5.3.1.16" evidence="5 12"/>
<evidence type="ECO:0000256" key="3">
    <source>
        <dbReference type="ARBA" id="ARBA00005133"/>
    </source>
</evidence>
<dbReference type="STRING" id="2177.BHR79_05530"/>
<dbReference type="NCBIfam" id="NF010112">
    <property type="entry name" value="PRK13585.1"/>
    <property type="match status" value="1"/>
</dbReference>
<dbReference type="Proteomes" id="UP000198669">
    <property type="component" value="Unassembled WGS sequence"/>
</dbReference>
<dbReference type="InterPro" id="IPR006063">
    <property type="entry name" value="HisA_bact_arch"/>
</dbReference>
<evidence type="ECO:0000256" key="11">
    <source>
        <dbReference type="ARBA" id="ARBA00030547"/>
    </source>
</evidence>
<reference evidence="15 18" key="1">
    <citation type="submission" date="2016-10" db="EMBL/GenBank/DDBJ databases">
        <title>Methanohalophilus halophilus.</title>
        <authorList>
            <person name="L'haridon S."/>
        </authorList>
    </citation>
    <scope>NUCLEOTIDE SEQUENCE [LARGE SCALE GENOMIC DNA]</scope>
    <source>
        <strain evidence="15 18">Z-7982</strain>
    </source>
</reference>
<evidence type="ECO:0000256" key="9">
    <source>
        <dbReference type="ARBA" id="ARBA00023102"/>
    </source>
</evidence>
<dbReference type="GeneID" id="30583205"/>
<evidence type="ECO:0000313" key="19">
    <source>
        <dbReference type="Proteomes" id="UP000198669"/>
    </source>
</evidence>
<evidence type="ECO:0000313" key="20">
    <source>
        <dbReference type="Proteomes" id="UP000267921"/>
    </source>
</evidence>
<dbReference type="GO" id="GO:0003949">
    <property type="term" value="F:1-(5-phosphoribosyl)-5-[(5-phosphoribosylamino)methylideneamino]imidazole-4-carboxamide isomerase activity"/>
    <property type="evidence" value="ECO:0007669"/>
    <property type="project" value="UniProtKB-UniRule"/>
</dbReference>
<evidence type="ECO:0000256" key="10">
    <source>
        <dbReference type="ARBA" id="ARBA00023235"/>
    </source>
</evidence>
<evidence type="ECO:0000313" key="18">
    <source>
        <dbReference type="Proteomes" id="UP000186879"/>
    </source>
</evidence>
<dbReference type="NCBIfam" id="TIGR00007">
    <property type="entry name" value="1-(5-phosphoribosyl)-5-[(5-phosphoribosylamino)methylideneamino]imidazole-4-carboxamide isomerase"/>
    <property type="match status" value="1"/>
</dbReference>
<protein>
    <recommendedName>
        <fullName evidence="6 12">1-(5-phosphoribosyl)-5-[(5-phosphoribosylamino)methylideneamino] imidazole-4-carboxamide isomerase</fullName>
        <ecNumber evidence="5 12">5.3.1.16</ecNumber>
    </recommendedName>
    <alternativeName>
        <fullName evidence="11 12">Phosphoribosylformimino-5-aminoimidazole carboxamide ribotide isomerase</fullName>
    </alternativeName>
</protein>
<proteinExistence type="inferred from homology"/>
<dbReference type="HAMAP" id="MF_01014">
    <property type="entry name" value="HisA"/>
    <property type="match status" value="1"/>
</dbReference>
<name>A0A1L3Q2C9_9EURY</name>
<dbReference type="SUPFAM" id="SSF51366">
    <property type="entry name" value="Ribulose-phoshate binding barrel"/>
    <property type="match status" value="1"/>
</dbReference>
<accession>A0A1L3Q2C9</accession>
<dbReference type="PANTHER" id="PTHR43090">
    <property type="entry name" value="1-(5-PHOSPHORIBOSYL)-5-[(5-PHOSPHORIBOSYLAMINO)METHYLIDENEAMINO] IMIDAZOLE-4-CARBOXAMIDE ISOMERASE"/>
    <property type="match status" value="1"/>
</dbReference>
<evidence type="ECO:0000256" key="6">
    <source>
        <dbReference type="ARBA" id="ARBA00018464"/>
    </source>
</evidence>
<evidence type="ECO:0000256" key="5">
    <source>
        <dbReference type="ARBA" id="ARBA00012550"/>
    </source>
</evidence>
<reference evidence="17 19" key="2">
    <citation type="submission" date="2016-10" db="EMBL/GenBank/DDBJ databases">
        <authorList>
            <person name="de Groot N.N."/>
        </authorList>
    </citation>
    <scope>NUCLEOTIDE SEQUENCE [LARGE SCALE GENOMIC DNA]</scope>
    <source>
        <strain evidence="17 19">Z-7982</strain>
    </source>
</reference>
<dbReference type="GO" id="GO:0000162">
    <property type="term" value="P:L-tryptophan biosynthetic process"/>
    <property type="evidence" value="ECO:0007669"/>
    <property type="project" value="TreeGrafter"/>
</dbReference>
<sequence length="250" mass="26878">MEFEVIPAVDMKNGKCVQLIQGLPDQERISLDDPEAVAIKWIGQGAKTLHLIDLDGAIEGKRKNAPIIENIIMLCERQGVEVQVGGGIRSFEDAANLLHMGANRVILSTAAVQNPDLVERLAREFKPENINVALDSKNGKVSTKGWTEQSEYTAVQLGKMFEEKGAGSILFTNIDKEGLMEGVDTEPTTELVNELTIPVIASGGVTTLKDIQTLKKTGACGVVVGSALYAGNFTLTEAINTIREEISGGE</sequence>
<dbReference type="InterPro" id="IPR023016">
    <property type="entry name" value="HisA/PriA"/>
</dbReference>
<dbReference type="OrthoDB" id="52866at2157"/>
<dbReference type="InterPro" id="IPR044524">
    <property type="entry name" value="Isoase_HisA-like"/>
</dbReference>
<evidence type="ECO:0000256" key="7">
    <source>
        <dbReference type="ARBA" id="ARBA00022490"/>
    </source>
</evidence>
<comment type="similarity">
    <text evidence="4 12 13">Belongs to the HisA/HisF family.</text>
</comment>
<keyword evidence="8 12" id="KW-0028">Amino-acid biosynthesis</keyword>
<dbReference type="Proteomes" id="UP000267921">
    <property type="component" value="Unassembled WGS sequence"/>
</dbReference>
<dbReference type="Pfam" id="PF00977">
    <property type="entry name" value="His_biosynth"/>
    <property type="match status" value="1"/>
</dbReference>
<dbReference type="KEGG" id="mhaz:BHR79_05530"/>
<dbReference type="GO" id="GO:0005737">
    <property type="term" value="C:cytoplasm"/>
    <property type="evidence" value="ECO:0007669"/>
    <property type="project" value="UniProtKB-SubCell"/>
</dbReference>
<comment type="subcellular location">
    <subcellularLocation>
        <location evidence="2 12 14">Cytoplasm</location>
    </subcellularLocation>
</comment>
<gene>
    <name evidence="12" type="primary">hisA</name>
    <name evidence="15" type="ORF">BHR79_05530</name>
    <name evidence="16" type="ORF">EFE40_04725</name>
    <name evidence="17" type="ORF">SAMN04515625_1813</name>
</gene>
<organism evidence="15 18">
    <name type="scientific">Methanohalophilus halophilus</name>
    <dbReference type="NCBI Taxonomy" id="2177"/>
    <lineage>
        <taxon>Archaea</taxon>
        <taxon>Methanobacteriati</taxon>
        <taxon>Methanobacteriota</taxon>
        <taxon>Stenosarchaea group</taxon>
        <taxon>Methanomicrobia</taxon>
        <taxon>Methanosarcinales</taxon>
        <taxon>Methanosarcinaceae</taxon>
        <taxon>Methanohalophilus</taxon>
    </lineage>
</organism>
<dbReference type="EMBL" id="RJJG01000003">
    <property type="protein sequence ID" value="RNI09940.1"/>
    <property type="molecule type" value="Genomic_DNA"/>
</dbReference>
<dbReference type="PANTHER" id="PTHR43090:SF7">
    <property type="entry name" value="1-(5-PHOSPHORIBOSYL)-5-[(5-PHOSPHORIBOSYLAMINO)METHYLIDENEAMINO] IMIDAZOLE-4-CARBOXAMIDE ISOMERASE"/>
    <property type="match status" value="1"/>
</dbReference>
<dbReference type="InterPro" id="IPR006062">
    <property type="entry name" value="His_biosynth"/>
</dbReference>
<feature type="active site" description="Proton acceptor" evidence="12">
    <location>
        <position position="10"/>
    </location>
</feature>
<dbReference type="InterPro" id="IPR013785">
    <property type="entry name" value="Aldolase_TIM"/>
</dbReference>
<feature type="active site" description="Proton donor" evidence="12">
    <location>
        <position position="135"/>
    </location>
</feature>
<dbReference type="RefSeq" id="WP_072561443.1">
    <property type="nucleotide sequence ID" value="NZ_CP017921.1"/>
</dbReference>